<gene>
    <name evidence="2" type="ORF">SO802_029856</name>
</gene>
<dbReference type="Proteomes" id="UP001459277">
    <property type="component" value="Unassembled WGS sequence"/>
</dbReference>
<sequence length="64" mass="7006">MELFFFVLISLLLIASISLGIRSFAYKTKEKVTGTGPTLPPGSFGWPIMGETLQFLAANREGEL</sequence>
<proteinExistence type="predicted"/>
<organism evidence="2 3">
    <name type="scientific">Lithocarpus litseifolius</name>
    <dbReference type="NCBI Taxonomy" id="425828"/>
    <lineage>
        <taxon>Eukaryota</taxon>
        <taxon>Viridiplantae</taxon>
        <taxon>Streptophyta</taxon>
        <taxon>Embryophyta</taxon>
        <taxon>Tracheophyta</taxon>
        <taxon>Spermatophyta</taxon>
        <taxon>Magnoliopsida</taxon>
        <taxon>eudicotyledons</taxon>
        <taxon>Gunneridae</taxon>
        <taxon>Pentapetalae</taxon>
        <taxon>rosids</taxon>
        <taxon>fabids</taxon>
        <taxon>Fagales</taxon>
        <taxon>Fagaceae</taxon>
        <taxon>Lithocarpus</taxon>
    </lineage>
</organism>
<feature type="chain" id="PRO_5043553712" evidence="1">
    <location>
        <begin position="21"/>
        <end position="64"/>
    </location>
</feature>
<evidence type="ECO:0000313" key="2">
    <source>
        <dbReference type="EMBL" id="KAK9989617.1"/>
    </source>
</evidence>
<evidence type="ECO:0000256" key="1">
    <source>
        <dbReference type="SAM" id="SignalP"/>
    </source>
</evidence>
<dbReference type="AlphaFoldDB" id="A0AAW2BWC9"/>
<dbReference type="EMBL" id="JAZDWU010000010">
    <property type="protein sequence ID" value="KAK9989617.1"/>
    <property type="molecule type" value="Genomic_DNA"/>
</dbReference>
<accession>A0AAW2BWC9</accession>
<reference evidence="2 3" key="1">
    <citation type="submission" date="2024-01" db="EMBL/GenBank/DDBJ databases">
        <title>A telomere-to-telomere, gap-free genome of sweet tea (Lithocarpus litseifolius).</title>
        <authorList>
            <person name="Zhou J."/>
        </authorList>
    </citation>
    <scope>NUCLEOTIDE SEQUENCE [LARGE SCALE GENOMIC DNA]</scope>
    <source>
        <strain evidence="2">Zhou-2022a</strain>
        <tissue evidence="2">Leaf</tissue>
    </source>
</reference>
<keyword evidence="1" id="KW-0732">Signal</keyword>
<protein>
    <submittedName>
        <fullName evidence="2">Uncharacterized protein</fullName>
    </submittedName>
</protein>
<name>A0AAW2BWC9_9ROSI</name>
<feature type="signal peptide" evidence="1">
    <location>
        <begin position="1"/>
        <end position="20"/>
    </location>
</feature>
<comment type="caution">
    <text evidence="2">The sequence shown here is derived from an EMBL/GenBank/DDBJ whole genome shotgun (WGS) entry which is preliminary data.</text>
</comment>
<keyword evidence="3" id="KW-1185">Reference proteome</keyword>
<evidence type="ECO:0000313" key="3">
    <source>
        <dbReference type="Proteomes" id="UP001459277"/>
    </source>
</evidence>